<evidence type="ECO:0000313" key="4">
    <source>
        <dbReference type="Proteomes" id="UP000011586"/>
    </source>
</evidence>
<comment type="caution">
    <text evidence="3">The sequence shown here is derived from an EMBL/GenBank/DDBJ whole genome shotgun (WGS) entry which is preliminary data.</text>
</comment>
<dbReference type="EMBL" id="AOJK01000020">
    <property type="protein sequence ID" value="ELZ46618.1"/>
    <property type="molecule type" value="Genomic_DNA"/>
</dbReference>
<dbReference type="PANTHER" id="PTHR21248:SF22">
    <property type="entry name" value="PHOSPHOLIPASE D"/>
    <property type="match status" value="1"/>
</dbReference>
<dbReference type="Gene3D" id="3.30.870.10">
    <property type="entry name" value="Endonuclease Chain A"/>
    <property type="match status" value="2"/>
</dbReference>
<dbReference type="InterPro" id="IPR025202">
    <property type="entry name" value="PLD-like_dom"/>
</dbReference>
<dbReference type="GO" id="GO:0030572">
    <property type="term" value="F:phosphatidyltransferase activity"/>
    <property type="evidence" value="ECO:0007669"/>
    <property type="project" value="UniProtKB-ARBA"/>
</dbReference>
<evidence type="ECO:0000259" key="2">
    <source>
        <dbReference type="PROSITE" id="PS50035"/>
    </source>
</evidence>
<dbReference type="PATRIC" id="fig|1227465.4.peg.818"/>
<keyword evidence="4" id="KW-1185">Reference proteome</keyword>
<accession>M0EHT5</accession>
<evidence type="ECO:0000313" key="3">
    <source>
        <dbReference type="EMBL" id="ELZ46618.1"/>
    </source>
</evidence>
<sequence>MSPAPFRVPIHSTASVAAVVALGLLVSAAVVPVAVAGDAGTDPEVGRVDPGGAAAAPSSESPENLTLVSTAPRIVELFPNPTTAENRGEYLVVRLPERGNWSLSDGHHEAEVPANASGVVALSMDPANATPLLDDETAVAGNGGTGEPTLRALDDHFPLAASGDRIALRRNGTTVAAVDYDRAPEGHRWRADWGEWRPRGYERRSPRRTANADVTPFVLPDSPGLPVDPLRSAEDRLFVAGYTLTSERVVEALVAAADRGVTVRVLLEGSPVGGFPARSAALLDRLTAAGVEVRILDGEVERFRFHHAKYAVADDRAVVLTENWKPSGTGGRSNRGWGVVVGGDETGVAVGAGSGRAAVADDLAALFAADFEAHDARPWHEFRADTEFHGGGRANGSYPARFDAPPEPAAADVTVLTAPGNAADRIVARIDAADERVLAVVPRVGGPNDRIVRALRRAADRGVDVHLLLSDAWYDREANRNLSERLADEPIAVDLAEPRGRFGKVHAKGLVVDDAAVVGSLN</sequence>
<dbReference type="AlphaFoldDB" id="M0EHT5"/>
<feature type="compositionally biased region" description="Low complexity" evidence="1">
    <location>
        <begin position="50"/>
        <end position="63"/>
    </location>
</feature>
<dbReference type="PROSITE" id="PS50035">
    <property type="entry name" value="PLD"/>
    <property type="match status" value="1"/>
</dbReference>
<dbReference type="Pfam" id="PF13091">
    <property type="entry name" value="PLDc_2"/>
    <property type="match status" value="2"/>
</dbReference>
<name>M0EHT5_9EURY</name>
<dbReference type="SUPFAM" id="SSF56024">
    <property type="entry name" value="Phospholipase D/nuclease"/>
    <property type="match status" value="2"/>
</dbReference>
<feature type="domain" description="PLD phosphodiesterase" evidence="2">
    <location>
        <begin position="501"/>
        <end position="522"/>
    </location>
</feature>
<dbReference type="GO" id="GO:0032049">
    <property type="term" value="P:cardiolipin biosynthetic process"/>
    <property type="evidence" value="ECO:0007669"/>
    <property type="project" value="UniProtKB-ARBA"/>
</dbReference>
<evidence type="ECO:0000256" key="1">
    <source>
        <dbReference type="SAM" id="MobiDB-lite"/>
    </source>
</evidence>
<dbReference type="InterPro" id="IPR001736">
    <property type="entry name" value="PLipase_D/transphosphatidylase"/>
</dbReference>
<dbReference type="PANTHER" id="PTHR21248">
    <property type="entry name" value="CARDIOLIPIN SYNTHASE"/>
    <property type="match status" value="1"/>
</dbReference>
<feature type="region of interest" description="Disordered" evidence="1">
    <location>
        <begin position="38"/>
        <end position="63"/>
    </location>
</feature>
<protein>
    <submittedName>
        <fullName evidence="3">Phospholipase D/transphosphatidylase</fullName>
    </submittedName>
</protein>
<reference evidence="3 4" key="1">
    <citation type="journal article" date="2014" name="PLoS Genet.">
        <title>Phylogenetically driven sequencing of extremely halophilic archaea reveals strategies for static and dynamic osmo-response.</title>
        <authorList>
            <person name="Becker E.A."/>
            <person name="Seitzer P.M."/>
            <person name="Tritt A."/>
            <person name="Larsen D."/>
            <person name="Krusor M."/>
            <person name="Yao A.I."/>
            <person name="Wu D."/>
            <person name="Madern D."/>
            <person name="Eisen J.A."/>
            <person name="Darling A.E."/>
            <person name="Facciotti M.T."/>
        </authorList>
    </citation>
    <scope>NUCLEOTIDE SEQUENCE [LARGE SCALE GENOMIC DNA]</scope>
    <source>
        <strain evidence="3 4">DSM 19288</strain>
    </source>
</reference>
<gene>
    <name evidence="3" type="ORF">C463_04119</name>
</gene>
<dbReference type="Proteomes" id="UP000011586">
    <property type="component" value="Unassembled WGS sequence"/>
</dbReference>
<organism evidence="3 4">
    <name type="scientific">Halorubrum californiense DSM 19288</name>
    <dbReference type="NCBI Taxonomy" id="1227465"/>
    <lineage>
        <taxon>Archaea</taxon>
        <taxon>Methanobacteriati</taxon>
        <taxon>Methanobacteriota</taxon>
        <taxon>Stenosarchaea group</taxon>
        <taxon>Halobacteria</taxon>
        <taxon>Halobacteriales</taxon>
        <taxon>Haloferacaceae</taxon>
        <taxon>Halorubrum</taxon>
    </lineage>
</organism>
<proteinExistence type="predicted"/>
<dbReference type="STRING" id="1227465.C463_04119"/>
<dbReference type="RefSeq" id="WP_008441280.1">
    <property type="nucleotide sequence ID" value="NZ_AOJK01000020.1"/>
</dbReference>